<comment type="caution">
    <text evidence="2">The sequence shown here is derived from an EMBL/GenBank/DDBJ whole genome shotgun (WGS) entry which is preliminary data.</text>
</comment>
<proteinExistence type="predicted"/>
<gene>
    <name evidence="2" type="ORF">PCOR1329_LOCUS19782</name>
</gene>
<reference evidence="2" key="1">
    <citation type="submission" date="2023-10" db="EMBL/GenBank/DDBJ databases">
        <authorList>
            <person name="Chen Y."/>
            <person name="Shah S."/>
            <person name="Dougan E. K."/>
            <person name="Thang M."/>
            <person name="Chan C."/>
        </authorList>
    </citation>
    <scope>NUCLEOTIDE SEQUENCE [LARGE SCALE GENOMIC DNA]</scope>
</reference>
<accession>A0ABN9RDI5</accession>
<evidence type="ECO:0000256" key="1">
    <source>
        <dbReference type="SAM" id="MobiDB-lite"/>
    </source>
</evidence>
<evidence type="ECO:0000313" key="2">
    <source>
        <dbReference type="EMBL" id="CAK0817061.1"/>
    </source>
</evidence>
<evidence type="ECO:0008006" key="4">
    <source>
        <dbReference type="Google" id="ProtNLM"/>
    </source>
</evidence>
<protein>
    <recommendedName>
        <fullName evidence="4">Subtilisin</fullName>
    </recommendedName>
</protein>
<keyword evidence="3" id="KW-1185">Reference proteome</keyword>
<dbReference type="EMBL" id="CAUYUJ010006344">
    <property type="protein sequence ID" value="CAK0817061.1"/>
    <property type="molecule type" value="Genomic_DNA"/>
</dbReference>
<evidence type="ECO:0000313" key="3">
    <source>
        <dbReference type="Proteomes" id="UP001189429"/>
    </source>
</evidence>
<sequence length="108" mass="11301">MRCLSGGARRTRTARQARGAWAPVRATALHGVRASRTSSSRKPRVSQPMVFSFVLLLLLLFLLLPPPPRGAGAQVSTVTRGSPTAAAIWGSAATGTSDLELHGPQVSA</sequence>
<feature type="region of interest" description="Disordered" evidence="1">
    <location>
        <begin position="1"/>
        <end position="20"/>
    </location>
</feature>
<organism evidence="2 3">
    <name type="scientific">Prorocentrum cordatum</name>
    <dbReference type="NCBI Taxonomy" id="2364126"/>
    <lineage>
        <taxon>Eukaryota</taxon>
        <taxon>Sar</taxon>
        <taxon>Alveolata</taxon>
        <taxon>Dinophyceae</taxon>
        <taxon>Prorocentrales</taxon>
        <taxon>Prorocentraceae</taxon>
        <taxon>Prorocentrum</taxon>
    </lineage>
</organism>
<dbReference type="Proteomes" id="UP001189429">
    <property type="component" value="Unassembled WGS sequence"/>
</dbReference>
<name>A0ABN9RDI5_9DINO</name>